<dbReference type="PROSITE" id="PS01096">
    <property type="entry name" value="PPIC_PPIASE_1"/>
    <property type="match status" value="1"/>
</dbReference>
<evidence type="ECO:0000256" key="2">
    <source>
        <dbReference type="SAM" id="MobiDB-lite"/>
    </source>
</evidence>
<dbReference type="InterPro" id="IPR027304">
    <property type="entry name" value="Trigger_fact/SurA_dom_sf"/>
</dbReference>
<dbReference type="InterPro" id="IPR023058">
    <property type="entry name" value="PPIase_PpiC_CS"/>
</dbReference>
<feature type="region of interest" description="Disordered" evidence="2">
    <location>
        <begin position="300"/>
        <end position="330"/>
    </location>
</feature>
<dbReference type="RefSeq" id="WP_165404160.1">
    <property type="nucleotide sequence ID" value="NZ_BMHA01000002.1"/>
</dbReference>
<dbReference type="InterPro" id="IPR046357">
    <property type="entry name" value="PPIase_dom_sf"/>
</dbReference>
<dbReference type="GO" id="GO:0003755">
    <property type="term" value="F:peptidyl-prolyl cis-trans isomerase activity"/>
    <property type="evidence" value="ECO:0007669"/>
    <property type="project" value="UniProtKB-KW"/>
</dbReference>
<dbReference type="PROSITE" id="PS51257">
    <property type="entry name" value="PROKAR_LIPOPROTEIN"/>
    <property type="match status" value="1"/>
</dbReference>
<protein>
    <recommendedName>
        <fullName evidence="4">PpiC domain-containing protein</fullName>
    </recommendedName>
</protein>
<dbReference type="Gene3D" id="1.10.4030.10">
    <property type="entry name" value="Porin chaperone SurA, peptide-binding domain"/>
    <property type="match status" value="1"/>
</dbReference>
<feature type="chain" id="PRO_5035298538" description="PpiC domain-containing protein" evidence="3">
    <location>
        <begin position="28"/>
        <end position="330"/>
    </location>
</feature>
<evidence type="ECO:0000259" key="4">
    <source>
        <dbReference type="PROSITE" id="PS50198"/>
    </source>
</evidence>
<dbReference type="AlphaFoldDB" id="A0A8J3A5P4"/>
<proteinExistence type="predicted"/>
<reference evidence="5" key="2">
    <citation type="submission" date="2020-09" db="EMBL/GenBank/DDBJ databases">
        <authorList>
            <person name="Sun Q."/>
            <person name="Zhou Y."/>
        </authorList>
    </citation>
    <scope>NUCLEOTIDE SEQUENCE</scope>
    <source>
        <strain evidence="5">CGMCC 1.14988</strain>
    </source>
</reference>
<dbReference type="SUPFAM" id="SSF109998">
    <property type="entry name" value="Triger factor/SurA peptide-binding domain-like"/>
    <property type="match status" value="1"/>
</dbReference>
<evidence type="ECO:0000313" key="6">
    <source>
        <dbReference type="Proteomes" id="UP000650511"/>
    </source>
</evidence>
<evidence type="ECO:0000256" key="3">
    <source>
        <dbReference type="SAM" id="SignalP"/>
    </source>
</evidence>
<dbReference type="Gene3D" id="3.10.50.40">
    <property type="match status" value="1"/>
</dbReference>
<comment type="caution">
    <text evidence="5">The sequence shown here is derived from an EMBL/GenBank/DDBJ whole genome shotgun (WGS) entry which is preliminary data.</text>
</comment>
<organism evidence="5 6">
    <name type="scientific">Egicoccus halophilus</name>
    <dbReference type="NCBI Taxonomy" id="1670830"/>
    <lineage>
        <taxon>Bacteria</taxon>
        <taxon>Bacillati</taxon>
        <taxon>Actinomycetota</taxon>
        <taxon>Nitriliruptoria</taxon>
        <taxon>Egicoccales</taxon>
        <taxon>Egicoccaceae</taxon>
        <taxon>Egicoccus</taxon>
    </lineage>
</organism>
<evidence type="ECO:0000256" key="1">
    <source>
        <dbReference type="PROSITE-ProRule" id="PRU00278"/>
    </source>
</evidence>
<name>A0A8J3A5P4_9ACTN</name>
<keyword evidence="3" id="KW-0732">Signal</keyword>
<feature type="domain" description="PpiC" evidence="4">
    <location>
        <begin position="157"/>
        <end position="247"/>
    </location>
</feature>
<dbReference type="InterPro" id="IPR050245">
    <property type="entry name" value="PrsA_foldase"/>
</dbReference>
<gene>
    <name evidence="5" type="ORF">GCM10011354_05610</name>
</gene>
<dbReference type="PANTHER" id="PTHR47245:SF2">
    <property type="entry name" value="PEPTIDYL-PROLYL CIS-TRANS ISOMERASE HP_0175-RELATED"/>
    <property type="match status" value="1"/>
</dbReference>
<feature type="signal peptide" evidence="3">
    <location>
        <begin position="1"/>
        <end position="27"/>
    </location>
</feature>
<dbReference type="Pfam" id="PF13616">
    <property type="entry name" value="Rotamase_3"/>
    <property type="match status" value="1"/>
</dbReference>
<dbReference type="Pfam" id="PF13623">
    <property type="entry name" value="SurA_N_2"/>
    <property type="match status" value="1"/>
</dbReference>
<dbReference type="PROSITE" id="PS50198">
    <property type="entry name" value="PPIC_PPIASE_2"/>
    <property type="match status" value="1"/>
</dbReference>
<keyword evidence="1" id="KW-0413">Isomerase</keyword>
<dbReference type="Proteomes" id="UP000650511">
    <property type="component" value="Unassembled WGS sequence"/>
</dbReference>
<keyword evidence="1" id="KW-0697">Rotamase</keyword>
<keyword evidence="6" id="KW-1185">Reference proteome</keyword>
<sequence length="330" mass="35054">MRIRSLLSAAVLTALLAGCGAATTPGAAATVDGEVIPREQLEDAVRELTGETTGMDAQQRNQLVGDLQRNVLTFLIQVEVIENYTDELGITVDEAEVQARYEQDLEAFGGEEGLAEVLASQQSGLTVELYREALVPATARLDVLRDQLAEDVDLEEVEVREVRHILVETEDEAQEIVDELAGGGDFAALAQERSIDPGSGAQGGELGQNPRGAFVPEFDDAVWEAEIGEVVGPVESSFGFHVLEVTGEDTVEQATGGGDPLQAANLEVDRRLSEAFAEADVSVGTGLGSWDPVQQRVVEPGRVGQGAEPAQGLLPDELIEEPTADAPVEE</sequence>
<dbReference type="SUPFAM" id="SSF54534">
    <property type="entry name" value="FKBP-like"/>
    <property type="match status" value="1"/>
</dbReference>
<accession>A0A8J3A5P4</accession>
<feature type="compositionally biased region" description="Acidic residues" evidence="2">
    <location>
        <begin position="317"/>
        <end position="330"/>
    </location>
</feature>
<reference evidence="5" key="1">
    <citation type="journal article" date="2014" name="Int. J. Syst. Evol. Microbiol.">
        <title>Complete genome sequence of Corynebacterium casei LMG S-19264T (=DSM 44701T), isolated from a smear-ripened cheese.</title>
        <authorList>
            <consortium name="US DOE Joint Genome Institute (JGI-PGF)"/>
            <person name="Walter F."/>
            <person name="Albersmeier A."/>
            <person name="Kalinowski J."/>
            <person name="Ruckert C."/>
        </authorList>
    </citation>
    <scope>NUCLEOTIDE SEQUENCE</scope>
    <source>
        <strain evidence="5">CGMCC 1.14988</strain>
    </source>
</reference>
<dbReference type="PANTHER" id="PTHR47245">
    <property type="entry name" value="PEPTIDYLPROLYL ISOMERASE"/>
    <property type="match status" value="1"/>
</dbReference>
<dbReference type="InterPro" id="IPR000297">
    <property type="entry name" value="PPIase_PpiC"/>
</dbReference>
<evidence type="ECO:0000313" key="5">
    <source>
        <dbReference type="EMBL" id="GGI03753.1"/>
    </source>
</evidence>
<dbReference type="EMBL" id="BMHA01000002">
    <property type="protein sequence ID" value="GGI03753.1"/>
    <property type="molecule type" value="Genomic_DNA"/>
</dbReference>